<comment type="similarity">
    <text evidence="1">Belongs to the TAF9 family. CENP-S/MHF1 subfamily.</text>
</comment>
<dbReference type="Pfam" id="PF15630">
    <property type="entry name" value="CENP-S"/>
    <property type="match status" value="1"/>
</dbReference>
<dbReference type="GO" id="GO:0006281">
    <property type="term" value="P:DNA repair"/>
    <property type="evidence" value="ECO:0007669"/>
    <property type="project" value="UniProtKB-KW"/>
</dbReference>
<dbReference type="GO" id="GO:0031297">
    <property type="term" value="P:replication fork processing"/>
    <property type="evidence" value="ECO:0007669"/>
    <property type="project" value="TreeGrafter"/>
</dbReference>
<dbReference type="GO" id="GO:0003677">
    <property type="term" value="F:DNA binding"/>
    <property type="evidence" value="ECO:0007669"/>
    <property type="project" value="UniProtKB-KW"/>
</dbReference>
<evidence type="ECO:0000313" key="6">
    <source>
        <dbReference type="Proteomes" id="UP001220324"/>
    </source>
</evidence>
<evidence type="ECO:0008006" key="7">
    <source>
        <dbReference type="Google" id="ProtNLM"/>
    </source>
</evidence>
<accession>A0AAD6CVT1</accession>
<dbReference type="GO" id="GO:0046982">
    <property type="term" value="F:protein heterodimerization activity"/>
    <property type="evidence" value="ECO:0007669"/>
    <property type="project" value="InterPro"/>
</dbReference>
<sequence length="108" mass="12170">MSQNEQEADQNQAERLKTELYDCISKIVDEETLKLDAMATPQFTNALLELAWTHLESAIVDVEAFAKHAGRSTVTPADVLMLCRRNDGLNQTLQTYMGHLESEREEAS</sequence>
<dbReference type="InterPro" id="IPR029003">
    <property type="entry name" value="CENP-S/Mhf1"/>
</dbReference>
<dbReference type="Gene3D" id="1.10.20.10">
    <property type="entry name" value="Histone, subunit A"/>
    <property type="match status" value="1"/>
</dbReference>
<dbReference type="PANTHER" id="PTHR22980">
    <property type="entry name" value="CORTISTATIN"/>
    <property type="match status" value="1"/>
</dbReference>
<dbReference type="Proteomes" id="UP001220324">
    <property type="component" value="Unassembled WGS sequence"/>
</dbReference>
<keyword evidence="3" id="KW-0238">DNA-binding</keyword>
<dbReference type="GO" id="GO:0000712">
    <property type="term" value="P:resolution of meiotic recombination intermediates"/>
    <property type="evidence" value="ECO:0007669"/>
    <property type="project" value="TreeGrafter"/>
</dbReference>
<dbReference type="SUPFAM" id="SSF47113">
    <property type="entry name" value="Histone-fold"/>
    <property type="match status" value="1"/>
</dbReference>
<name>A0AAD6CVT1_9EURO</name>
<evidence type="ECO:0000313" key="5">
    <source>
        <dbReference type="EMBL" id="KAJ5541074.1"/>
    </source>
</evidence>
<reference evidence="5 6" key="1">
    <citation type="journal article" date="2023" name="IMA Fungus">
        <title>Comparative genomic study of the Penicillium genus elucidates a diverse pangenome and 15 lateral gene transfer events.</title>
        <authorList>
            <person name="Petersen C."/>
            <person name="Sorensen T."/>
            <person name="Nielsen M.R."/>
            <person name="Sondergaard T.E."/>
            <person name="Sorensen J.L."/>
            <person name="Fitzpatrick D.A."/>
            <person name="Frisvad J.C."/>
            <person name="Nielsen K.L."/>
        </authorList>
    </citation>
    <scope>NUCLEOTIDE SEQUENCE [LARGE SCALE GENOMIC DNA]</scope>
    <source>
        <strain evidence="5 6">IBT 35679</strain>
    </source>
</reference>
<proteinExistence type="inferred from homology"/>
<evidence type="ECO:0000256" key="4">
    <source>
        <dbReference type="ARBA" id="ARBA00023204"/>
    </source>
</evidence>
<dbReference type="GO" id="GO:0071821">
    <property type="term" value="C:FANCM-MHF complex"/>
    <property type="evidence" value="ECO:0007669"/>
    <property type="project" value="InterPro"/>
</dbReference>
<dbReference type="PANTHER" id="PTHR22980:SF0">
    <property type="entry name" value="CENTROMERE PROTEIN S"/>
    <property type="match status" value="1"/>
</dbReference>
<dbReference type="CDD" id="cd22919">
    <property type="entry name" value="HFD_CENP-S"/>
    <property type="match status" value="1"/>
</dbReference>
<evidence type="ECO:0000256" key="1">
    <source>
        <dbReference type="ARBA" id="ARBA00006612"/>
    </source>
</evidence>
<dbReference type="InterPro" id="IPR009072">
    <property type="entry name" value="Histone-fold"/>
</dbReference>
<protein>
    <recommendedName>
        <fullName evidence="7">Centromere protein S</fullName>
    </recommendedName>
</protein>
<gene>
    <name evidence="5" type="ORF">N7494_006150</name>
</gene>
<organism evidence="5 6">
    <name type="scientific">Penicillium frequentans</name>
    <dbReference type="NCBI Taxonomy" id="3151616"/>
    <lineage>
        <taxon>Eukaryota</taxon>
        <taxon>Fungi</taxon>
        <taxon>Dikarya</taxon>
        <taxon>Ascomycota</taxon>
        <taxon>Pezizomycotina</taxon>
        <taxon>Eurotiomycetes</taxon>
        <taxon>Eurotiomycetidae</taxon>
        <taxon>Eurotiales</taxon>
        <taxon>Aspergillaceae</taxon>
        <taxon>Penicillium</taxon>
    </lineage>
</organism>
<dbReference type="EMBL" id="JAQIZZ010000005">
    <property type="protein sequence ID" value="KAJ5541074.1"/>
    <property type="molecule type" value="Genomic_DNA"/>
</dbReference>
<evidence type="ECO:0000256" key="2">
    <source>
        <dbReference type="ARBA" id="ARBA00022763"/>
    </source>
</evidence>
<keyword evidence="6" id="KW-1185">Reference proteome</keyword>
<dbReference type="AlphaFoldDB" id="A0AAD6CVT1"/>
<dbReference type="GO" id="GO:0003682">
    <property type="term" value="F:chromatin binding"/>
    <property type="evidence" value="ECO:0007669"/>
    <property type="project" value="TreeGrafter"/>
</dbReference>
<evidence type="ECO:0000256" key="3">
    <source>
        <dbReference type="ARBA" id="ARBA00023125"/>
    </source>
</evidence>
<keyword evidence="2" id="KW-0227">DNA damage</keyword>
<comment type="caution">
    <text evidence="5">The sequence shown here is derived from an EMBL/GenBank/DDBJ whole genome shotgun (WGS) entry which is preliminary data.</text>
</comment>
<keyword evidence="4" id="KW-0234">DNA repair</keyword>